<dbReference type="Proteomes" id="UP000176803">
    <property type="component" value="Unassembled WGS sequence"/>
</dbReference>
<protein>
    <submittedName>
        <fullName evidence="1">Uncharacterized protein</fullName>
    </submittedName>
</protein>
<gene>
    <name evidence="1" type="ORF">A3F03_01670</name>
</gene>
<proteinExistence type="predicted"/>
<evidence type="ECO:0000313" key="1">
    <source>
        <dbReference type="EMBL" id="OGK37775.1"/>
    </source>
</evidence>
<organism evidence="1 2">
    <name type="scientific">Candidatus Roizmanbacteria bacterium RIFCSPHIGHO2_12_FULL_41_11</name>
    <dbReference type="NCBI Taxonomy" id="1802052"/>
    <lineage>
        <taxon>Bacteria</taxon>
        <taxon>Candidatus Roizmaniibacteriota</taxon>
    </lineage>
</organism>
<reference evidence="1 2" key="1">
    <citation type="journal article" date="2016" name="Nat. Commun.">
        <title>Thousands of microbial genomes shed light on interconnected biogeochemical processes in an aquifer system.</title>
        <authorList>
            <person name="Anantharaman K."/>
            <person name="Brown C.T."/>
            <person name="Hug L.A."/>
            <person name="Sharon I."/>
            <person name="Castelle C.J."/>
            <person name="Probst A.J."/>
            <person name="Thomas B.C."/>
            <person name="Singh A."/>
            <person name="Wilkins M.J."/>
            <person name="Karaoz U."/>
            <person name="Brodie E.L."/>
            <person name="Williams K.H."/>
            <person name="Hubbard S.S."/>
            <person name="Banfield J.F."/>
        </authorList>
    </citation>
    <scope>NUCLEOTIDE SEQUENCE [LARGE SCALE GENOMIC DNA]</scope>
</reference>
<dbReference type="EMBL" id="MGAC01000032">
    <property type="protein sequence ID" value="OGK37775.1"/>
    <property type="molecule type" value="Genomic_DNA"/>
</dbReference>
<comment type="caution">
    <text evidence="1">The sequence shown here is derived from an EMBL/GenBank/DDBJ whole genome shotgun (WGS) entry which is preliminary data.</text>
</comment>
<sequence>MEYITTTELRTQSPRLIDSLKKGKNVSLIYRSRVIGEIKPKQETVKTFSSRRVGKIVNKMNLTPIPQKERKRIYEQRLREKYGKNIS</sequence>
<accession>A0A1F7I333</accession>
<dbReference type="AlphaFoldDB" id="A0A1F7I333"/>
<name>A0A1F7I333_9BACT</name>
<evidence type="ECO:0000313" key="2">
    <source>
        <dbReference type="Proteomes" id="UP000176803"/>
    </source>
</evidence>